<feature type="binding site" evidence="11">
    <location>
        <begin position="177"/>
        <end position="179"/>
    </location>
    <ligand>
        <name>beta-D-galactose</name>
        <dbReference type="ChEBI" id="CHEBI:27667"/>
    </ligand>
</feature>
<protein>
    <recommendedName>
        <fullName evidence="5 8">Aldose 1-epimerase</fullName>
        <ecNumber evidence="4 8">5.1.3.3</ecNumber>
    </recommendedName>
</protein>
<dbReference type="GO" id="GO:0030246">
    <property type="term" value="F:carbohydrate binding"/>
    <property type="evidence" value="ECO:0007669"/>
    <property type="project" value="InterPro"/>
</dbReference>
<dbReference type="InterPro" id="IPR047215">
    <property type="entry name" value="Galactose_mutarotase-like"/>
</dbReference>
<comment type="similarity">
    <text evidence="3 8">Belongs to the aldose epimerase family.</text>
</comment>
<evidence type="ECO:0000256" key="11">
    <source>
        <dbReference type="PIRSR" id="PIRSR005096-3"/>
    </source>
</evidence>
<evidence type="ECO:0000313" key="12">
    <source>
        <dbReference type="EMBL" id="HIU68679.1"/>
    </source>
</evidence>
<dbReference type="GO" id="GO:0006006">
    <property type="term" value="P:glucose metabolic process"/>
    <property type="evidence" value="ECO:0007669"/>
    <property type="project" value="TreeGrafter"/>
</dbReference>
<dbReference type="NCBIfam" id="NF008277">
    <property type="entry name" value="PRK11055.1"/>
    <property type="match status" value="1"/>
</dbReference>
<comment type="catalytic activity">
    <reaction evidence="1 8">
        <text>alpha-D-glucose = beta-D-glucose</text>
        <dbReference type="Rhea" id="RHEA:10264"/>
        <dbReference type="ChEBI" id="CHEBI:15903"/>
        <dbReference type="ChEBI" id="CHEBI:17925"/>
        <dbReference type="EC" id="5.1.3.3"/>
    </reaction>
</comment>
<dbReference type="GO" id="GO:0005737">
    <property type="term" value="C:cytoplasm"/>
    <property type="evidence" value="ECO:0007669"/>
    <property type="project" value="TreeGrafter"/>
</dbReference>
<evidence type="ECO:0000256" key="7">
    <source>
        <dbReference type="ARBA" id="ARBA00023277"/>
    </source>
</evidence>
<feature type="active site" description="Proton acceptor" evidence="9">
    <location>
        <position position="316"/>
    </location>
</feature>
<dbReference type="Gene3D" id="2.70.98.10">
    <property type="match status" value="1"/>
</dbReference>
<dbReference type="SUPFAM" id="SSF74650">
    <property type="entry name" value="Galactose mutarotase-like"/>
    <property type="match status" value="1"/>
</dbReference>
<feature type="binding site" evidence="10">
    <location>
        <position position="249"/>
    </location>
    <ligand>
        <name>beta-D-galactose</name>
        <dbReference type="ChEBI" id="CHEBI:27667"/>
    </ligand>
</feature>
<evidence type="ECO:0000256" key="3">
    <source>
        <dbReference type="ARBA" id="ARBA00006206"/>
    </source>
</evidence>
<dbReference type="EC" id="5.1.3.3" evidence="4 8"/>
<evidence type="ECO:0000256" key="1">
    <source>
        <dbReference type="ARBA" id="ARBA00001614"/>
    </source>
</evidence>
<dbReference type="Pfam" id="PF01263">
    <property type="entry name" value="Aldose_epim"/>
    <property type="match status" value="1"/>
</dbReference>
<evidence type="ECO:0000256" key="2">
    <source>
        <dbReference type="ARBA" id="ARBA00005028"/>
    </source>
</evidence>
<dbReference type="InterPro" id="IPR018052">
    <property type="entry name" value="Ald1_epimerase_CS"/>
</dbReference>
<name>A0A9D1MTM5_9FIRM</name>
<sequence length="352" mass="38359">MSVTKKTFGTLADGRVVDLYTIQNASGASVSIQTLGGGIQSIFVPDRDGKLGDVVLGFDEPQPYTDPDLGYQGLLVGPVANRIRSHSFEIDGVTYDLPNNQGTWTLHSGGRFSFNLWQAEVSGENSVTVSFFSPDGEDGFPGDFKMTVKYTFSDDNVLRLDYTANCTKKTFVNMTNHSYFNLSGLPGATIEGHDLMIAADYCTETDGDQLTTGKLLPVAGTPMDFTILHKIGDMIDEPYAQMIDGIGYDNNYCLRKPGRTFGLCARVEEETSGRVLEVYTDLPGVQLYCGGWLAKSGNPGKASNGAVTYCRGLALETQFYPDTPHHDNFPPALMQPGEAFTTATEFRFSVRS</sequence>
<dbReference type="InterPro" id="IPR011013">
    <property type="entry name" value="Gal_mutarotase_sf_dom"/>
</dbReference>
<dbReference type="PROSITE" id="PS00545">
    <property type="entry name" value="ALDOSE_1_EPIMERASE"/>
    <property type="match status" value="1"/>
</dbReference>
<dbReference type="PANTHER" id="PTHR10091">
    <property type="entry name" value="ALDOSE-1-EPIMERASE"/>
    <property type="match status" value="1"/>
</dbReference>
<evidence type="ECO:0000256" key="9">
    <source>
        <dbReference type="PIRSR" id="PIRSR005096-1"/>
    </source>
</evidence>
<dbReference type="Proteomes" id="UP000824125">
    <property type="component" value="Unassembled WGS sequence"/>
</dbReference>
<keyword evidence="6 8" id="KW-0413">Isomerase</keyword>
<evidence type="ECO:0000256" key="4">
    <source>
        <dbReference type="ARBA" id="ARBA00013185"/>
    </source>
</evidence>
<gene>
    <name evidence="12" type="ORF">IAD23_01815</name>
</gene>
<reference evidence="12" key="2">
    <citation type="journal article" date="2021" name="PeerJ">
        <title>Extensive microbial diversity within the chicken gut microbiome revealed by metagenomics and culture.</title>
        <authorList>
            <person name="Gilroy R."/>
            <person name="Ravi A."/>
            <person name="Getino M."/>
            <person name="Pursley I."/>
            <person name="Horton D.L."/>
            <person name="Alikhan N.F."/>
            <person name="Baker D."/>
            <person name="Gharbi K."/>
            <person name="Hall N."/>
            <person name="Watson M."/>
            <person name="Adriaenssens E.M."/>
            <person name="Foster-Nyarko E."/>
            <person name="Jarju S."/>
            <person name="Secka A."/>
            <person name="Antonio M."/>
            <person name="Oren A."/>
            <person name="Chaudhuri R.R."/>
            <person name="La Ragione R."/>
            <person name="Hildebrand F."/>
            <person name="Pallen M.J."/>
        </authorList>
    </citation>
    <scope>NUCLEOTIDE SEQUENCE</scope>
    <source>
        <strain evidence="12">CHK176-6737</strain>
    </source>
</reference>
<feature type="active site" description="Proton donor" evidence="9">
    <location>
        <position position="177"/>
    </location>
</feature>
<dbReference type="GO" id="GO:0004034">
    <property type="term" value="F:aldose 1-epimerase activity"/>
    <property type="evidence" value="ECO:0007669"/>
    <property type="project" value="UniProtKB-EC"/>
</dbReference>
<dbReference type="GO" id="GO:0033499">
    <property type="term" value="P:galactose catabolic process via UDP-galactose, Leloir pathway"/>
    <property type="evidence" value="ECO:0007669"/>
    <property type="project" value="TreeGrafter"/>
</dbReference>
<dbReference type="InterPro" id="IPR014718">
    <property type="entry name" value="GH-type_carb-bd"/>
</dbReference>
<evidence type="ECO:0000256" key="8">
    <source>
        <dbReference type="PIRNR" id="PIRNR005096"/>
    </source>
</evidence>
<comment type="caution">
    <text evidence="12">The sequence shown here is derived from an EMBL/GenBank/DDBJ whole genome shotgun (WGS) entry which is preliminary data.</text>
</comment>
<dbReference type="InterPro" id="IPR015443">
    <property type="entry name" value="Aldose_1-epimerase"/>
</dbReference>
<dbReference type="PIRSF" id="PIRSF005096">
    <property type="entry name" value="GALM"/>
    <property type="match status" value="1"/>
</dbReference>
<organism evidence="12 13">
    <name type="scientific">Candidatus Scybalenecus merdavium</name>
    <dbReference type="NCBI Taxonomy" id="2840939"/>
    <lineage>
        <taxon>Bacteria</taxon>
        <taxon>Bacillati</taxon>
        <taxon>Bacillota</taxon>
        <taxon>Clostridia</taxon>
        <taxon>Eubacteriales</taxon>
        <taxon>Oscillospiraceae</taxon>
        <taxon>Oscillospiraceae incertae sedis</taxon>
        <taxon>Candidatus Scybalenecus</taxon>
    </lineage>
</organism>
<comment type="pathway">
    <text evidence="2 8">Carbohydrate metabolism; hexose metabolism.</text>
</comment>
<feature type="binding site" evidence="11">
    <location>
        <begin position="81"/>
        <end position="82"/>
    </location>
    <ligand>
        <name>beta-D-galactose</name>
        <dbReference type="ChEBI" id="CHEBI:27667"/>
    </ligand>
</feature>
<dbReference type="EMBL" id="DVNM01000009">
    <property type="protein sequence ID" value="HIU68679.1"/>
    <property type="molecule type" value="Genomic_DNA"/>
</dbReference>
<dbReference type="PANTHER" id="PTHR10091:SF0">
    <property type="entry name" value="GALACTOSE MUTAROTASE"/>
    <property type="match status" value="1"/>
</dbReference>
<proteinExistence type="inferred from homology"/>
<evidence type="ECO:0000256" key="10">
    <source>
        <dbReference type="PIRSR" id="PIRSR005096-2"/>
    </source>
</evidence>
<evidence type="ECO:0000256" key="5">
    <source>
        <dbReference type="ARBA" id="ARBA00014165"/>
    </source>
</evidence>
<dbReference type="InterPro" id="IPR008183">
    <property type="entry name" value="Aldose_1/G6P_1-epimerase"/>
</dbReference>
<dbReference type="CDD" id="cd09019">
    <property type="entry name" value="galactose_mutarotase_like"/>
    <property type="match status" value="1"/>
</dbReference>
<dbReference type="AlphaFoldDB" id="A0A9D1MTM5"/>
<evidence type="ECO:0000256" key="6">
    <source>
        <dbReference type="ARBA" id="ARBA00023235"/>
    </source>
</evidence>
<accession>A0A9D1MTM5</accession>
<evidence type="ECO:0000313" key="13">
    <source>
        <dbReference type="Proteomes" id="UP000824125"/>
    </source>
</evidence>
<reference evidence="12" key="1">
    <citation type="submission" date="2020-10" db="EMBL/GenBank/DDBJ databases">
        <authorList>
            <person name="Gilroy R."/>
        </authorList>
    </citation>
    <scope>NUCLEOTIDE SEQUENCE</scope>
    <source>
        <strain evidence="12">CHK176-6737</strain>
    </source>
</reference>
<keyword evidence="7 8" id="KW-0119">Carbohydrate metabolism</keyword>